<organism evidence="1 2">
    <name type="scientific">Dicentrarchus labrax</name>
    <name type="common">European seabass</name>
    <name type="synonym">Morone labrax</name>
    <dbReference type="NCBI Taxonomy" id="13489"/>
    <lineage>
        <taxon>Eukaryota</taxon>
        <taxon>Metazoa</taxon>
        <taxon>Chordata</taxon>
        <taxon>Craniata</taxon>
        <taxon>Vertebrata</taxon>
        <taxon>Euteleostomi</taxon>
        <taxon>Actinopterygii</taxon>
        <taxon>Neopterygii</taxon>
        <taxon>Teleostei</taxon>
        <taxon>Neoteleostei</taxon>
        <taxon>Acanthomorphata</taxon>
        <taxon>Eupercaria</taxon>
        <taxon>Moronidae</taxon>
        <taxon>Dicentrarchus</taxon>
    </lineage>
</organism>
<evidence type="ECO:0000313" key="1">
    <source>
        <dbReference type="Ensembl" id="ENSDLAP00005001505.1"/>
    </source>
</evidence>
<proteinExistence type="predicted"/>
<reference evidence="1" key="1">
    <citation type="submission" date="2025-08" db="UniProtKB">
        <authorList>
            <consortium name="Ensembl"/>
        </authorList>
    </citation>
    <scope>IDENTIFICATION</scope>
</reference>
<dbReference type="AlphaFoldDB" id="A0A8C4DB60"/>
<protein>
    <submittedName>
        <fullName evidence="1">Uncharacterized protein</fullName>
    </submittedName>
</protein>
<keyword evidence="2" id="KW-1185">Reference proteome</keyword>
<accession>A0A8C4DB60</accession>
<reference evidence="1" key="2">
    <citation type="submission" date="2025-09" db="UniProtKB">
        <authorList>
            <consortium name="Ensembl"/>
        </authorList>
    </citation>
    <scope>IDENTIFICATION</scope>
</reference>
<sequence>PGCRGTDLPAFLTNPTSASTAWQRSQQKQSGCQLLFIALITRPLTDQVLTTLVAAGSKQHLEVMFTVFPAFKLSTESKQFVHNYSVILAL</sequence>
<evidence type="ECO:0000313" key="2">
    <source>
        <dbReference type="Proteomes" id="UP000694389"/>
    </source>
</evidence>
<dbReference type="Proteomes" id="UP000694389">
    <property type="component" value="Unassembled WGS sequence"/>
</dbReference>
<dbReference type="Ensembl" id="ENSDLAT00005001577.2">
    <property type="protein sequence ID" value="ENSDLAP00005001505.1"/>
    <property type="gene ID" value="ENSDLAG00005000736.2"/>
</dbReference>
<name>A0A8C4DB60_DICLA</name>
<dbReference type="GeneTree" id="ENSGT01030000235834"/>